<dbReference type="SUPFAM" id="SSF47862">
    <property type="entry name" value="Saposin"/>
    <property type="match status" value="2"/>
</dbReference>
<dbReference type="PROSITE" id="PS50015">
    <property type="entry name" value="SAP_B"/>
    <property type="match status" value="2"/>
</dbReference>
<keyword evidence="5" id="KW-1185">Reference proteome</keyword>
<protein>
    <recommendedName>
        <fullName evidence="3">Saposin B-type domain-containing protein</fullName>
    </recommendedName>
</protein>
<organism evidence="4 5">
    <name type="scientific">Steinernema hermaphroditum</name>
    <dbReference type="NCBI Taxonomy" id="289476"/>
    <lineage>
        <taxon>Eukaryota</taxon>
        <taxon>Metazoa</taxon>
        <taxon>Ecdysozoa</taxon>
        <taxon>Nematoda</taxon>
        <taxon>Chromadorea</taxon>
        <taxon>Rhabditida</taxon>
        <taxon>Tylenchina</taxon>
        <taxon>Panagrolaimomorpha</taxon>
        <taxon>Strongyloidoidea</taxon>
        <taxon>Steinernematidae</taxon>
        <taxon>Steinernema</taxon>
    </lineage>
</organism>
<proteinExistence type="predicted"/>
<dbReference type="InterPro" id="IPR038847">
    <property type="entry name" value="Granulysin-like"/>
</dbReference>
<feature type="domain" description="Saposin B-type" evidence="3">
    <location>
        <begin position="115"/>
        <end position="198"/>
    </location>
</feature>
<dbReference type="EMBL" id="JAUCMV010000004">
    <property type="protein sequence ID" value="KAK0405430.1"/>
    <property type="molecule type" value="Genomic_DNA"/>
</dbReference>
<sequence>MKLLFALLFVSALVASSEAGFFCNICLQAVGLLEKEFKENGGVIEKDANKICDKITFKEEALDSICHQILDGQIEKIEQFLKDGKDAEHICKTIGIMKLLFALLFVSALVASSEAGFLCNICLKTVGLLEKEFKEHGGVIEKDANKVCDKITLGDVGVDSVCHEILDGQIEKIEQFLKDGKDAEHICKTLGIKNFHFC</sequence>
<feature type="domain" description="Saposin B-type" evidence="3">
    <location>
        <begin position="19"/>
        <end position="101"/>
    </location>
</feature>
<evidence type="ECO:0000313" key="5">
    <source>
        <dbReference type="Proteomes" id="UP001175271"/>
    </source>
</evidence>
<feature type="signal peptide" evidence="2">
    <location>
        <begin position="1"/>
        <end position="19"/>
    </location>
</feature>
<dbReference type="PANTHER" id="PTHR15541">
    <property type="entry name" value="GRANULYSIN RELATED"/>
    <property type="match status" value="1"/>
</dbReference>
<dbReference type="GO" id="GO:0044194">
    <property type="term" value="C:cytolytic granule"/>
    <property type="evidence" value="ECO:0007669"/>
    <property type="project" value="TreeGrafter"/>
</dbReference>
<dbReference type="Gene3D" id="1.10.225.10">
    <property type="entry name" value="Saposin-like"/>
    <property type="match status" value="2"/>
</dbReference>
<dbReference type="Proteomes" id="UP001175271">
    <property type="component" value="Unassembled WGS sequence"/>
</dbReference>
<dbReference type="PANTHER" id="PTHR15541:SF2">
    <property type="entry name" value="GRANULYSIN"/>
    <property type="match status" value="1"/>
</dbReference>
<dbReference type="GO" id="GO:0031640">
    <property type="term" value="P:killing of cells of another organism"/>
    <property type="evidence" value="ECO:0007669"/>
    <property type="project" value="TreeGrafter"/>
</dbReference>
<keyword evidence="2" id="KW-0732">Signal</keyword>
<accession>A0AA39HGJ1</accession>
<keyword evidence="1" id="KW-1015">Disulfide bond</keyword>
<gene>
    <name evidence="4" type="ORF">QR680_017989</name>
</gene>
<comment type="caution">
    <text evidence="4">The sequence shown here is derived from an EMBL/GenBank/DDBJ whole genome shotgun (WGS) entry which is preliminary data.</text>
</comment>
<evidence type="ECO:0000313" key="4">
    <source>
        <dbReference type="EMBL" id="KAK0405430.1"/>
    </source>
</evidence>
<evidence type="ECO:0000256" key="1">
    <source>
        <dbReference type="ARBA" id="ARBA00023157"/>
    </source>
</evidence>
<dbReference type="InterPro" id="IPR011001">
    <property type="entry name" value="Saposin-like"/>
</dbReference>
<reference evidence="4" key="1">
    <citation type="submission" date="2023-06" db="EMBL/GenBank/DDBJ databases">
        <title>Genomic analysis of the entomopathogenic nematode Steinernema hermaphroditum.</title>
        <authorList>
            <person name="Schwarz E.M."/>
            <person name="Heppert J.K."/>
            <person name="Baniya A."/>
            <person name="Schwartz H.T."/>
            <person name="Tan C.-H."/>
            <person name="Antoshechkin I."/>
            <person name="Sternberg P.W."/>
            <person name="Goodrich-Blair H."/>
            <person name="Dillman A.R."/>
        </authorList>
    </citation>
    <scope>NUCLEOTIDE SEQUENCE</scope>
    <source>
        <strain evidence="4">PS9179</strain>
        <tissue evidence="4">Whole animal</tissue>
    </source>
</reference>
<dbReference type="SMART" id="SM00741">
    <property type="entry name" value="SapB"/>
    <property type="match status" value="2"/>
</dbReference>
<evidence type="ECO:0000259" key="3">
    <source>
        <dbReference type="PROSITE" id="PS50015"/>
    </source>
</evidence>
<name>A0AA39HGJ1_9BILA</name>
<dbReference type="InterPro" id="IPR008139">
    <property type="entry name" value="SaposinB_dom"/>
</dbReference>
<dbReference type="GO" id="GO:0061844">
    <property type="term" value="P:antimicrobial humoral immune response mediated by antimicrobial peptide"/>
    <property type="evidence" value="ECO:0007669"/>
    <property type="project" value="TreeGrafter"/>
</dbReference>
<dbReference type="GO" id="GO:0042742">
    <property type="term" value="P:defense response to bacterium"/>
    <property type="evidence" value="ECO:0007669"/>
    <property type="project" value="InterPro"/>
</dbReference>
<dbReference type="AlphaFoldDB" id="A0AA39HGJ1"/>
<evidence type="ECO:0000256" key="2">
    <source>
        <dbReference type="SAM" id="SignalP"/>
    </source>
</evidence>
<feature type="chain" id="PRO_5041427115" description="Saposin B-type domain-containing protein" evidence="2">
    <location>
        <begin position="20"/>
        <end position="198"/>
    </location>
</feature>